<dbReference type="InterPro" id="IPR051686">
    <property type="entry name" value="Lipoprotein_DolP"/>
</dbReference>
<protein>
    <submittedName>
        <fullName evidence="3">BON domain-containing protein</fullName>
    </submittedName>
</protein>
<dbReference type="AlphaFoldDB" id="A0A2A7V0U8"/>
<dbReference type="OrthoDB" id="8564061at2"/>
<dbReference type="PANTHER" id="PTHR34606:SF16">
    <property type="entry name" value="BON DOMAIN-CONTAINING PROTEIN"/>
    <property type="match status" value="1"/>
</dbReference>
<sequence length="152" mass="14825">MSKSTQRIVQIIAVSALAFGLAACNKAADEGQTAGQKLDSAIANTEKAADNAAANASAAATNAADAAKDAAKEAGNAMVSAADSASITAAVNAGLIKDSELSAIKINVDTKDGVVTLTGEAPNQAAKDRAGDIAKAVQGVSSVANNLTVKAG</sequence>
<reference evidence="4" key="1">
    <citation type="submission" date="2017-09" db="EMBL/GenBank/DDBJ databases">
        <title>FDA dAtabase for Regulatory Grade micrObial Sequences (FDA-ARGOS): Supporting development and validation of Infectious Disease Dx tests.</title>
        <authorList>
            <person name="Minogue T."/>
            <person name="Wolcott M."/>
            <person name="Wasieloski L."/>
            <person name="Aguilar W."/>
            <person name="Moore D."/>
            <person name="Tallon L."/>
            <person name="Sadzewicz L."/>
            <person name="Ott S."/>
            <person name="Zhao X."/>
            <person name="Nagaraj S."/>
            <person name="Vavikolanu K."/>
            <person name="Aluvathingal J."/>
            <person name="Nadendla S."/>
            <person name="Sichtig H."/>
        </authorList>
    </citation>
    <scope>NUCLEOTIDE SEQUENCE [LARGE SCALE GENOMIC DNA]</scope>
    <source>
        <strain evidence="4">FDAARGOS_394</strain>
    </source>
</reference>
<name>A0A2A7V0U8_COMTR</name>
<dbReference type="PANTHER" id="PTHR34606">
    <property type="entry name" value="BON DOMAIN-CONTAINING PROTEIN"/>
    <property type="match status" value="1"/>
</dbReference>
<dbReference type="RefSeq" id="WP_066535997.1">
    <property type="nucleotide sequence ID" value="NZ_DAMCYT010000018.1"/>
</dbReference>
<dbReference type="Pfam" id="PF04972">
    <property type="entry name" value="BON"/>
    <property type="match status" value="1"/>
</dbReference>
<feature type="signal peptide" evidence="1">
    <location>
        <begin position="1"/>
        <end position="27"/>
    </location>
</feature>
<comment type="caution">
    <text evidence="3">The sequence shown here is derived from an EMBL/GenBank/DDBJ whole genome shotgun (WGS) entry which is preliminary data.</text>
</comment>
<dbReference type="PROSITE" id="PS50914">
    <property type="entry name" value="BON"/>
    <property type="match status" value="1"/>
</dbReference>
<accession>A0A2A7V0U8</accession>
<proteinExistence type="predicted"/>
<dbReference type="InterPro" id="IPR014004">
    <property type="entry name" value="Transpt-assoc_nodulatn_dom_bac"/>
</dbReference>
<feature type="domain" description="BON" evidence="2">
    <location>
        <begin position="83"/>
        <end position="151"/>
    </location>
</feature>
<dbReference type="SMART" id="SM00749">
    <property type="entry name" value="BON"/>
    <property type="match status" value="1"/>
</dbReference>
<gene>
    <name evidence="3" type="ORF">CRM82_12200</name>
</gene>
<evidence type="ECO:0000313" key="4">
    <source>
        <dbReference type="Proteomes" id="UP000220246"/>
    </source>
</evidence>
<evidence type="ECO:0000256" key="1">
    <source>
        <dbReference type="SAM" id="SignalP"/>
    </source>
</evidence>
<dbReference type="STRING" id="1219032.GCA_001515545_01259"/>
<dbReference type="Gene3D" id="3.30.1340.30">
    <property type="match status" value="1"/>
</dbReference>
<dbReference type="Proteomes" id="UP000220246">
    <property type="component" value="Unassembled WGS sequence"/>
</dbReference>
<organism evidence="3 4">
    <name type="scientific">Comamonas terrigena</name>
    <dbReference type="NCBI Taxonomy" id="32013"/>
    <lineage>
        <taxon>Bacteria</taxon>
        <taxon>Pseudomonadati</taxon>
        <taxon>Pseudomonadota</taxon>
        <taxon>Betaproteobacteria</taxon>
        <taxon>Burkholderiales</taxon>
        <taxon>Comamonadaceae</taxon>
        <taxon>Comamonas</taxon>
    </lineage>
</organism>
<evidence type="ECO:0000313" key="3">
    <source>
        <dbReference type="EMBL" id="PEH91051.1"/>
    </source>
</evidence>
<dbReference type="PROSITE" id="PS51257">
    <property type="entry name" value="PROKAR_LIPOPROTEIN"/>
    <property type="match status" value="1"/>
</dbReference>
<dbReference type="InterPro" id="IPR007055">
    <property type="entry name" value="BON_dom"/>
</dbReference>
<keyword evidence="4" id="KW-1185">Reference proteome</keyword>
<dbReference type="EMBL" id="PDEA01000001">
    <property type="protein sequence ID" value="PEH91051.1"/>
    <property type="molecule type" value="Genomic_DNA"/>
</dbReference>
<feature type="chain" id="PRO_5012744023" evidence="1">
    <location>
        <begin position="28"/>
        <end position="152"/>
    </location>
</feature>
<keyword evidence="1" id="KW-0732">Signal</keyword>
<evidence type="ECO:0000259" key="2">
    <source>
        <dbReference type="PROSITE" id="PS50914"/>
    </source>
</evidence>
<dbReference type="GeneID" id="80801375"/>